<dbReference type="SMART" id="SM00387">
    <property type="entry name" value="HATPase_c"/>
    <property type="match status" value="1"/>
</dbReference>
<dbReference type="GO" id="GO:0006355">
    <property type="term" value="P:regulation of DNA-templated transcription"/>
    <property type="evidence" value="ECO:0007669"/>
    <property type="project" value="InterPro"/>
</dbReference>
<evidence type="ECO:0000256" key="4">
    <source>
        <dbReference type="ARBA" id="ARBA00022475"/>
    </source>
</evidence>
<dbReference type="InterPro" id="IPR033463">
    <property type="entry name" value="sCache_3"/>
</dbReference>
<dbReference type="Gene3D" id="3.30.450.20">
    <property type="entry name" value="PAS domain"/>
    <property type="match status" value="2"/>
</dbReference>
<dbReference type="GO" id="GO:0005886">
    <property type="term" value="C:plasma membrane"/>
    <property type="evidence" value="ECO:0007669"/>
    <property type="project" value="UniProtKB-SubCell"/>
</dbReference>
<evidence type="ECO:0000313" key="17">
    <source>
        <dbReference type="Proteomes" id="UP000465241"/>
    </source>
</evidence>
<evidence type="ECO:0000256" key="8">
    <source>
        <dbReference type="ARBA" id="ARBA00022741"/>
    </source>
</evidence>
<evidence type="ECO:0000256" key="5">
    <source>
        <dbReference type="ARBA" id="ARBA00022553"/>
    </source>
</evidence>
<keyword evidence="4" id="KW-1003">Cell membrane</keyword>
<keyword evidence="6" id="KW-0808">Transferase</keyword>
<keyword evidence="11 14" id="KW-1133">Transmembrane helix</keyword>
<evidence type="ECO:0000256" key="7">
    <source>
        <dbReference type="ARBA" id="ARBA00022692"/>
    </source>
</evidence>
<evidence type="ECO:0000256" key="14">
    <source>
        <dbReference type="SAM" id="Phobius"/>
    </source>
</evidence>
<dbReference type="PANTHER" id="PTHR43547">
    <property type="entry name" value="TWO-COMPONENT HISTIDINE KINASE"/>
    <property type="match status" value="1"/>
</dbReference>
<keyword evidence="8" id="KW-0547">Nucleotide-binding</keyword>
<dbReference type="PANTHER" id="PTHR43547:SF10">
    <property type="entry name" value="SENSOR HISTIDINE KINASE DCUS"/>
    <property type="match status" value="1"/>
</dbReference>
<dbReference type="Pfam" id="PF17203">
    <property type="entry name" value="sCache_3_2"/>
    <property type="match status" value="1"/>
</dbReference>
<dbReference type="GO" id="GO:0000155">
    <property type="term" value="F:phosphorelay sensor kinase activity"/>
    <property type="evidence" value="ECO:0007669"/>
    <property type="project" value="InterPro"/>
</dbReference>
<dbReference type="InterPro" id="IPR029151">
    <property type="entry name" value="Sensor-like_sf"/>
</dbReference>
<proteinExistence type="predicted"/>
<dbReference type="EMBL" id="BLKT01000003">
    <property type="protein sequence ID" value="GFG58809.1"/>
    <property type="molecule type" value="Genomic_DNA"/>
</dbReference>
<dbReference type="InterPro" id="IPR005467">
    <property type="entry name" value="His_kinase_dom"/>
</dbReference>
<dbReference type="EC" id="2.7.13.3" evidence="3"/>
<dbReference type="GO" id="GO:0005524">
    <property type="term" value="F:ATP binding"/>
    <property type="evidence" value="ECO:0007669"/>
    <property type="project" value="UniProtKB-KW"/>
</dbReference>
<dbReference type="Pfam" id="PF14689">
    <property type="entry name" value="SPOB_a"/>
    <property type="match status" value="1"/>
</dbReference>
<evidence type="ECO:0000256" key="11">
    <source>
        <dbReference type="ARBA" id="ARBA00022989"/>
    </source>
</evidence>
<dbReference type="Pfam" id="PF02518">
    <property type="entry name" value="HATPase_c"/>
    <property type="match status" value="1"/>
</dbReference>
<dbReference type="InterPro" id="IPR039506">
    <property type="entry name" value="SPOB_a"/>
</dbReference>
<sequence length="538" mass="57991">MTTPTAVRRLGRLPLARQLLVLQFVLILAVLGVVVAITYVQSTNDFQRSTGNRLLSLAETFAADQLVRSALRGDLPLSSLPPAAARLQSVSGADFVMVMDRDGVVLAGQDPSYLSQPWSFASGDVLSGRAWVGPATLPDGKTSIQAHVPVLDPDNRGRLGYVVIGSYSRSIAERLEGAVPDLLIYLGVASALGLLGSVLLANRIKRQTFGLEPHDIAGLVEHREALLYGIREGVLGLDLDHRVTIVNAEAIELLNLPGDAVGQRLEKLALSAEVIEALTDKRRITDRILDTDARRLVLNRMPVTTRGRVIGAVVTLRDRTELWGLQQELNVTRHTADALRAQTHEFSNRLHTIAGLLKLGHVERAQRYVTEVQTGHNTFLKAVTSRIEDTTLAALVVAKGSLASERGVELSVDQQSHIGALPLDLAADLETVLGNFVDNALEACVGTPGATITLLLTEHDDRIWIEVRDNGPGVDDAVMHSIFERGVSTKSADQTRGIGLALARSVCERRGGRVAVHNDDGAVFTAEIPVSRHARTAG</sequence>
<dbReference type="InterPro" id="IPR035965">
    <property type="entry name" value="PAS-like_dom_sf"/>
</dbReference>
<dbReference type="InterPro" id="IPR013767">
    <property type="entry name" value="PAS_fold"/>
</dbReference>
<protein>
    <recommendedName>
        <fullName evidence="3">histidine kinase</fullName>
        <ecNumber evidence="3">2.7.13.3</ecNumber>
    </recommendedName>
</protein>
<evidence type="ECO:0000256" key="2">
    <source>
        <dbReference type="ARBA" id="ARBA00004651"/>
    </source>
</evidence>
<evidence type="ECO:0000256" key="10">
    <source>
        <dbReference type="ARBA" id="ARBA00022840"/>
    </source>
</evidence>
<keyword evidence="10" id="KW-0067">ATP-binding</keyword>
<dbReference type="Gene3D" id="1.10.287.130">
    <property type="match status" value="1"/>
</dbReference>
<dbReference type="RefSeq" id="WP_193489538.1">
    <property type="nucleotide sequence ID" value="NZ_BAAAMC010000008.1"/>
</dbReference>
<dbReference type="InterPro" id="IPR003594">
    <property type="entry name" value="HATPase_dom"/>
</dbReference>
<reference evidence="16 17" key="1">
    <citation type="journal article" date="2019" name="Emerg. Microbes Infect.">
        <title>Comprehensive subspecies identification of 175 nontuberculous mycobacteria species based on 7547 genomic profiles.</title>
        <authorList>
            <person name="Matsumoto Y."/>
            <person name="Kinjo T."/>
            <person name="Motooka D."/>
            <person name="Nabeya D."/>
            <person name="Jung N."/>
            <person name="Uechi K."/>
            <person name="Horii T."/>
            <person name="Iida T."/>
            <person name="Fujita J."/>
            <person name="Nakamura S."/>
        </authorList>
    </citation>
    <scope>NUCLEOTIDE SEQUENCE [LARGE SCALE GENOMIC DNA]</scope>
    <source>
        <strain evidence="16 17">JCM 13392</strain>
    </source>
</reference>
<evidence type="ECO:0000256" key="3">
    <source>
        <dbReference type="ARBA" id="ARBA00012438"/>
    </source>
</evidence>
<comment type="subcellular location">
    <subcellularLocation>
        <location evidence="2">Cell membrane</location>
        <topology evidence="2">Multi-pass membrane protein</topology>
    </subcellularLocation>
</comment>
<keyword evidence="7 14" id="KW-0812">Transmembrane</keyword>
<evidence type="ECO:0000313" key="16">
    <source>
        <dbReference type="EMBL" id="GFG58809.1"/>
    </source>
</evidence>
<evidence type="ECO:0000256" key="1">
    <source>
        <dbReference type="ARBA" id="ARBA00000085"/>
    </source>
</evidence>
<evidence type="ECO:0000256" key="13">
    <source>
        <dbReference type="ARBA" id="ARBA00023136"/>
    </source>
</evidence>
<dbReference type="SUPFAM" id="SSF55874">
    <property type="entry name" value="ATPase domain of HSP90 chaperone/DNA topoisomerase II/histidine kinase"/>
    <property type="match status" value="1"/>
</dbReference>
<dbReference type="Proteomes" id="UP000465241">
    <property type="component" value="Unassembled WGS sequence"/>
</dbReference>
<accession>A0A7I9WML8</accession>
<evidence type="ECO:0000256" key="9">
    <source>
        <dbReference type="ARBA" id="ARBA00022777"/>
    </source>
</evidence>
<keyword evidence="13 14" id="KW-0472">Membrane</keyword>
<dbReference type="InterPro" id="IPR036890">
    <property type="entry name" value="HATPase_C_sf"/>
</dbReference>
<dbReference type="InterPro" id="IPR016120">
    <property type="entry name" value="Sig_transdc_His_kin_SpoOB"/>
</dbReference>
<dbReference type="AlphaFoldDB" id="A0A7I9WML8"/>
<dbReference type="SUPFAM" id="SSF103190">
    <property type="entry name" value="Sensory domain-like"/>
    <property type="match status" value="1"/>
</dbReference>
<evidence type="ECO:0000256" key="12">
    <source>
        <dbReference type="ARBA" id="ARBA00023012"/>
    </source>
</evidence>
<keyword evidence="9" id="KW-0418">Kinase</keyword>
<gene>
    <name evidence="16" type="ORF">MMUR_29450</name>
</gene>
<dbReference type="PROSITE" id="PS50109">
    <property type="entry name" value="HIS_KIN"/>
    <property type="match status" value="1"/>
</dbReference>
<evidence type="ECO:0000259" key="15">
    <source>
        <dbReference type="PROSITE" id="PS50109"/>
    </source>
</evidence>
<keyword evidence="12" id="KW-0902">Two-component regulatory system</keyword>
<feature type="domain" description="Histidine kinase" evidence="15">
    <location>
        <begin position="341"/>
        <end position="532"/>
    </location>
</feature>
<comment type="catalytic activity">
    <reaction evidence="1">
        <text>ATP + protein L-histidine = ADP + protein N-phospho-L-histidine.</text>
        <dbReference type="EC" id="2.7.13.3"/>
    </reaction>
</comment>
<dbReference type="Gene3D" id="3.30.565.10">
    <property type="entry name" value="Histidine kinase-like ATPase, C-terminal domain"/>
    <property type="match status" value="1"/>
</dbReference>
<dbReference type="SUPFAM" id="SSF55785">
    <property type="entry name" value="PYP-like sensor domain (PAS domain)"/>
    <property type="match status" value="1"/>
</dbReference>
<organism evidence="16 17">
    <name type="scientific">Mycolicibacterium murale</name>
    <dbReference type="NCBI Taxonomy" id="182220"/>
    <lineage>
        <taxon>Bacteria</taxon>
        <taxon>Bacillati</taxon>
        <taxon>Actinomycetota</taxon>
        <taxon>Actinomycetes</taxon>
        <taxon>Mycobacteriales</taxon>
        <taxon>Mycobacteriaceae</taxon>
        <taxon>Mycolicibacterium</taxon>
    </lineage>
</organism>
<comment type="caution">
    <text evidence="16">The sequence shown here is derived from an EMBL/GenBank/DDBJ whole genome shotgun (WGS) entry which is preliminary data.</text>
</comment>
<dbReference type="SUPFAM" id="SSF55890">
    <property type="entry name" value="Sporulation response regulatory protein Spo0B"/>
    <property type="match status" value="1"/>
</dbReference>
<dbReference type="InterPro" id="IPR004358">
    <property type="entry name" value="Sig_transdc_His_kin-like_C"/>
</dbReference>
<keyword evidence="17" id="KW-1185">Reference proteome</keyword>
<dbReference type="PRINTS" id="PR00344">
    <property type="entry name" value="BCTRLSENSOR"/>
</dbReference>
<dbReference type="Pfam" id="PF00989">
    <property type="entry name" value="PAS"/>
    <property type="match status" value="1"/>
</dbReference>
<name>A0A7I9WML8_9MYCO</name>
<keyword evidence="5" id="KW-0597">Phosphoprotein</keyword>
<feature type="transmembrane region" description="Helical" evidence="14">
    <location>
        <begin position="20"/>
        <end position="40"/>
    </location>
</feature>
<evidence type="ECO:0000256" key="6">
    <source>
        <dbReference type="ARBA" id="ARBA00022679"/>
    </source>
</evidence>